<dbReference type="SMART" id="SM00387">
    <property type="entry name" value="HATPase_c"/>
    <property type="match status" value="1"/>
</dbReference>
<dbReference type="SMART" id="SM00091">
    <property type="entry name" value="PAS"/>
    <property type="match status" value="2"/>
</dbReference>
<keyword evidence="10 13" id="KW-1133">Transmembrane helix</keyword>
<dbReference type="InterPro" id="IPR000700">
    <property type="entry name" value="PAS-assoc_C"/>
</dbReference>
<dbReference type="InterPro" id="IPR000014">
    <property type="entry name" value="PAS"/>
</dbReference>
<dbReference type="Pfam" id="PF02518">
    <property type="entry name" value="HATPase_c"/>
    <property type="match status" value="1"/>
</dbReference>
<keyword evidence="4" id="KW-0597">Phosphoprotein</keyword>
<keyword evidence="6 13" id="KW-0812">Transmembrane</keyword>
<dbReference type="PROSITE" id="PS50109">
    <property type="entry name" value="HIS_KIN"/>
    <property type="match status" value="1"/>
</dbReference>
<evidence type="ECO:0000256" key="5">
    <source>
        <dbReference type="ARBA" id="ARBA00022679"/>
    </source>
</evidence>
<keyword evidence="18" id="KW-1185">Reference proteome</keyword>
<keyword evidence="5" id="KW-0808">Transferase</keyword>
<dbReference type="CDD" id="cd00130">
    <property type="entry name" value="PAS"/>
    <property type="match status" value="1"/>
</dbReference>
<evidence type="ECO:0000256" key="11">
    <source>
        <dbReference type="ARBA" id="ARBA00023012"/>
    </source>
</evidence>
<comment type="catalytic activity">
    <reaction evidence="1">
        <text>ATP + protein L-histidine = ADP + protein N-phospho-L-histidine.</text>
        <dbReference type="EC" id="2.7.13.3"/>
    </reaction>
</comment>
<gene>
    <name evidence="17" type="ORF">Rain11_1866</name>
</gene>
<evidence type="ECO:0000313" key="17">
    <source>
        <dbReference type="EMBL" id="PKQ67848.1"/>
    </source>
</evidence>
<evidence type="ECO:0000256" key="13">
    <source>
        <dbReference type="SAM" id="Phobius"/>
    </source>
</evidence>
<proteinExistence type="predicted"/>
<dbReference type="Gene3D" id="3.30.450.20">
    <property type="entry name" value="PAS domain"/>
    <property type="match status" value="2"/>
</dbReference>
<feature type="transmembrane region" description="Helical" evidence="13">
    <location>
        <begin position="54"/>
        <end position="73"/>
    </location>
</feature>
<evidence type="ECO:0000256" key="8">
    <source>
        <dbReference type="ARBA" id="ARBA00022777"/>
    </source>
</evidence>
<dbReference type="SUPFAM" id="SSF47384">
    <property type="entry name" value="Homodimeric domain of signal transducing histidine kinase"/>
    <property type="match status" value="1"/>
</dbReference>
<evidence type="ECO:0000259" key="15">
    <source>
        <dbReference type="PROSITE" id="PS50112"/>
    </source>
</evidence>
<keyword evidence="7" id="KW-0547">Nucleotide-binding</keyword>
<keyword evidence="12 13" id="KW-0472">Membrane</keyword>
<dbReference type="RefSeq" id="WP_101359138.1">
    <property type="nucleotide sequence ID" value="NZ_NKXO01000029.1"/>
</dbReference>
<dbReference type="PANTHER" id="PTHR42878:SF7">
    <property type="entry name" value="SENSOR HISTIDINE KINASE GLRK"/>
    <property type="match status" value="1"/>
</dbReference>
<dbReference type="AlphaFoldDB" id="A0A2N3IC53"/>
<evidence type="ECO:0000256" key="4">
    <source>
        <dbReference type="ARBA" id="ARBA00022553"/>
    </source>
</evidence>
<feature type="transmembrane region" description="Helical" evidence="13">
    <location>
        <begin position="104"/>
        <end position="125"/>
    </location>
</feature>
<dbReference type="NCBIfam" id="TIGR00229">
    <property type="entry name" value="sensory_box"/>
    <property type="match status" value="1"/>
</dbReference>
<keyword evidence="9" id="KW-0067">ATP-binding</keyword>
<comment type="subcellular location">
    <subcellularLocation>
        <location evidence="2">Membrane</location>
        <topology evidence="2">Multi-pass membrane protein</topology>
    </subcellularLocation>
</comment>
<dbReference type="CDD" id="cd00082">
    <property type="entry name" value="HisKA"/>
    <property type="match status" value="1"/>
</dbReference>
<dbReference type="Pfam" id="PF00512">
    <property type="entry name" value="HisKA"/>
    <property type="match status" value="1"/>
</dbReference>
<evidence type="ECO:0000256" key="1">
    <source>
        <dbReference type="ARBA" id="ARBA00000085"/>
    </source>
</evidence>
<evidence type="ECO:0000256" key="2">
    <source>
        <dbReference type="ARBA" id="ARBA00004141"/>
    </source>
</evidence>
<protein>
    <recommendedName>
        <fullName evidence="3">histidine kinase</fullName>
        <ecNumber evidence="3">2.7.13.3</ecNumber>
    </recommendedName>
</protein>
<dbReference type="InterPro" id="IPR050351">
    <property type="entry name" value="BphY/WalK/GraS-like"/>
</dbReference>
<keyword evidence="11" id="KW-0902">Two-component regulatory system</keyword>
<accession>A0A2N3IC53</accession>
<name>A0A2N3IC53_9BACT</name>
<dbReference type="CDD" id="cd00075">
    <property type="entry name" value="HATPase"/>
    <property type="match status" value="1"/>
</dbReference>
<dbReference type="InterPro" id="IPR001610">
    <property type="entry name" value="PAC"/>
</dbReference>
<evidence type="ECO:0000259" key="14">
    <source>
        <dbReference type="PROSITE" id="PS50109"/>
    </source>
</evidence>
<dbReference type="InterPro" id="IPR003594">
    <property type="entry name" value="HATPase_dom"/>
</dbReference>
<dbReference type="Gene3D" id="1.10.287.130">
    <property type="match status" value="1"/>
</dbReference>
<dbReference type="GO" id="GO:0000156">
    <property type="term" value="F:phosphorelay response regulator activity"/>
    <property type="evidence" value="ECO:0007669"/>
    <property type="project" value="TreeGrafter"/>
</dbReference>
<feature type="transmembrane region" description="Helical" evidence="13">
    <location>
        <begin position="157"/>
        <end position="175"/>
    </location>
</feature>
<dbReference type="Gene3D" id="3.30.565.10">
    <property type="entry name" value="Histidine kinase-like ATPase, C-terminal domain"/>
    <property type="match status" value="1"/>
</dbReference>
<dbReference type="OrthoDB" id="9766459at2"/>
<reference evidence="17 18" key="1">
    <citation type="submission" date="2017-06" db="EMBL/GenBank/DDBJ databases">
        <title>Raineya orbicola gen. nov., sp. nov. a slightly thermophilic bacterium of the phylum Bacteroidetes and the description of Raineyaceae fam. nov.</title>
        <authorList>
            <person name="Albuquerque L."/>
            <person name="Polonia A.R.M."/>
            <person name="Barroso C."/>
            <person name="Froufe H.J.C."/>
            <person name="Lage O."/>
            <person name="Lobo-Da-Cunha A."/>
            <person name="Egas C."/>
            <person name="Da Costa M.S."/>
        </authorList>
    </citation>
    <scope>NUCLEOTIDE SEQUENCE [LARGE SCALE GENOMIC DNA]</scope>
    <source>
        <strain evidence="17 18">SPSPC-11</strain>
    </source>
</reference>
<dbReference type="GO" id="GO:0007234">
    <property type="term" value="P:osmosensory signaling via phosphorelay pathway"/>
    <property type="evidence" value="ECO:0007669"/>
    <property type="project" value="TreeGrafter"/>
</dbReference>
<dbReference type="GO" id="GO:0005524">
    <property type="term" value="F:ATP binding"/>
    <property type="evidence" value="ECO:0007669"/>
    <property type="project" value="UniProtKB-KW"/>
</dbReference>
<evidence type="ECO:0000256" key="7">
    <source>
        <dbReference type="ARBA" id="ARBA00022741"/>
    </source>
</evidence>
<dbReference type="EC" id="2.7.13.3" evidence="3"/>
<dbReference type="Proteomes" id="UP000233387">
    <property type="component" value="Unassembled WGS sequence"/>
</dbReference>
<dbReference type="InterPro" id="IPR005467">
    <property type="entry name" value="His_kinase_dom"/>
</dbReference>
<feature type="transmembrane region" description="Helical" evidence="13">
    <location>
        <begin position="132"/>
        <end position="151"/>
    </location>
</feature>
<dbReference type="SMART" id="SM00388">
    <property type="entry name" value="HisKA"/>
    <property type="match status" value="1"/>
</dbReference>
<sequence length="710" mass="82470">MSTHYKAEEVFNQLIERKLLVVSKNRQKYIFFILVGIFLVENIVAFFTGVKADYYFLWANLIWLLPFSLYAFFRSHDIAPNTFYFLSSNATIASGMIWEQCSTANVPEIFIIIASAGLIAIHLFVVVKIPFIVAQSLLGLILFTIALRDHFGTPHAVYDFFLILGSVIVAAFTAFQRFRMTLRELIAQTIIYHSNQKLAKQEAEINEKSRQIIEKEHNLRAILDNSNMAIWLLDNKFCLLEYNIKFEQYMWHTYQERVQYGDNFLEKIERFPKAKFWQERFEKALLQGKKQTYVDYYPEFQHYIQVELFPLIVNSEIVGVSIFGKNITKQKIAEQTIQYNQQLLSSISQNIQEAIYRSTPTQGLIYANDAFMKLFGYDEKEAFNLNPEILYVDPQKRSEVINRLLKNEIVKNEEVIFRKKDGSQFWGLMSLIAQKDDDGNIYFDGAIRDISENKENQRKLQEQNEELKKINSELDRFVYSASHDLKAPLASVLGLINIAKMEKNAEMLFHYLDMMEQSVHKLDNFIKDIIDYSRNSRLEIACEPVDLQKIIDEIYENLNYLEKSIFIKKNIRIQAESPFYTDSKRVSIVLNNLLSNAINYHNIRKLNPFINIEATITDKEAKIEVSDNGLGIAHEHLGKIFDMFYRASYDSKGSGLGLYIVKETIQKLGGKISVHSELGEGTKFTIIIPNSIPKTEVFQKQENDQISVQN</sequence>
<comment type="caution">
    <text evidence="17">The sequence shown here is derived from an EMBL/GenBank/DDBJ whole genome shotgun (WGS) entry which is preliminary data.</text>
</comment>
<dbReference type="SUPFAM" id="SSF55785">
    <property type="entry name" value="PYP-like sensor domain (PAS domain)"/>
    <property type="match status" value="2"/>
</dbReference>
<dbReference type="PROSITE" id="PS50113">
    <property type="entry name" value="PAC"/>
    <property type="match status" value="1"/>
</dbReference>
<dbReference type="PROSITE" id="PS50112">
    <property type="entry name" value="PAS"/>
    <property type="match status" value="1"/>
</dbReference>
<dbReference type="EMBL" id="NKXO01000029">
    <property type="protein sequence ID" value="PKQ67848.1"/>
    <property type="molecule type" value="Genomic_DNA"/>
</dbReference>
<dbReference type="InterPro" id="IPR003661">
    <property type="entry name" value="HisK_dim/P_dom"/>
</dbReference>
<dbReference type="GO" id="GO:0016020">
    <property type="term" value="C:membrane"/>
    <property type="evidence" value="ECO:0007669"/>
    <property type="project" value="UniProtKB-SubCell"/>
</dbReference>
<evidence type="ECO:0000256" key="6">
    <source>
        <dbReference type="ARBA" id="ARBA00022692"/>
    </source>
</evidence>
<dbReference type="InterPro" id="IPR036097">
    <property type="entry name" value="HisK_dim/P_sf"/>
</dbReference>
<feature type="domain" description="Histidine kinase" evidence="14">
    <location>
        <begin position="480"/>
        <end position="692"/>
    </location>
</feature>
<keyword evidence="8" id="KW-0418">Kinase</keyword>
<evidence type="ECO:0000313" key="18">
    <source>
        <dbReference type="Proteomes" id="UP000233387"/>
    </source>
</evidence>
<dbReference type="InterPro" id="IPR035965">
    <property type="entry name" value="PAS-like_dom_sf"/>
</dbReference>
<dbReference type="GO" id="GO:0030295">
    <property type="term" value="F:protein kinase activator activity"/>
    <property type="evidence" value="ECO:0007669"/>
    <property type="project" value="TreeGrafter"/>
</dbReference>
<feature type="domain" description="PAS" evidence="15">
    <location>
        <begin position="340"/>
        <end position="413"/>
    </location>
</feature>
<evidence type="ECO:0000256" key="12">
    <source>
        <dbReference type="ARBA" id="ARBA00023136"/>
    </source>
</evidence>
<dbReference type="Pfam" id="PF13426">
    <property type="entry name" value="PAS_9"/>
    <property type="match status" value="1"/>
</dbReference>
<evidence type="ECO:0000256" key="9">
    <source>
        <dbReference type="ARBA" id="ARBA00022840"/>
    </source>
</evidence>
<dbReference type="PRINTS" id="PR00344">
    <property type="entry name" value="BCTRLSENSOR"/>
</dbReference>
<feature type="transmembrane region" description="Helical" evidence="13">
    <location>
        <begin position="29"/>
        <end position="48"/>
    </location>
</feature>
<evidence type="ECO:0000256" key="3">
    <source>
        <dbReference type="ARBA" id="ARBA00012438"/>
    </source>
</evidence>
<feature type="domain" description="PAC" evidence="16">
    <location>
        <begin position="411"/>
        <end position="462"/>
    </location>
</feature>
<dbReference type="GO" id="GO:0000155">
    <property type="term" value="F:phosphorelay sensor kinase activity"/>
    <property type="evidence" value="ECO:0007669"/>
    <property type="project" value="InterPro"/>
</dbReference>
<dbReference type="PANTHER" id="PTHR42878">
    <property type="entry name" value="TWO-COMPONENT HISTIDINE KINASE"/>
    <property type="match status" value="1"/>
</dbReference>
<dbReference type="SUPFAM" id="SSF55874">
    <property type="entry name" value="ATPase domain of HSP90 chaperone/DNA topoisomerase II/histidine kinase"/>
    <property type="match status" value="1"/>
</dbReference>
<organism evidence="17 18">
    <name type="scientific">Raineya orbicola</name>
    <dbReference type="NCBI Taxonomy" id="2016530"/>
    <lineage>
        <taxon>Bacteria</taxon>
        <taxon>Pseudomonadati</taxon>
        <taxon>Bacteroidota</taxon>
        <taxon>Cytophagia</taxon>
        <taxon>Cytophagales</taxon>
        <taxon>Raineyaceae</taxon>
        <taxon>Raineya</taxon>
    </lineage>
</organism>
<evidence type="ECO:0000256" key="10">
    <source>
        <dbReference type="ARBA" id="ARBA00022989"/>
    </source>
</evidence>
<dbReference type="InterPro" id="IPR036890">
    <property type="entry name" value="HATPase_C_sf"/>
</dbReference>
<dbReference type="InterPro" id="IPR004358">
    <property type="entry name" value="Sig_transdc_His_kin-like_C"/>
</dbReference>
<evidence type="ECO:0000259" key="16">
    <source>
        <dbReference type="PROSITE" id="PS50113"/>
    </source>
</evidence>
<dbReference type="SMART" id="SM00086">
    <property type="entry name" value="PAC"/>
    <property type="match status" value="1"/>
</dbReference>